<dbReference type="RefSeq" id="WP_102067669.1">
    <property type="nucleotide sequence ID" value="NZ_PKQE01000010.1"/>
</dbReference>
<dbReference type="SMART" id="SM00155">
    <property type="entry name" value="PLDc"/>
    <property type="match status" value="2"/>
</dbReference>
<dbReference type="Gene3D" id="3.30.870.10">
    <property type="entry name" value="Endonuclease Chain A"/>
    <property type="match status" value="3"/>
</dbReference>
<feature type="domain" description="PLD phosphodiesterase" evidence="6">
    <location>
        <begin position="773"/>
        <end position="800"/>
    </location>
</feature>
<evidence type="ECO:0000256" key="3">
    <source>
        <dbReference type="ARBA" id="ARBA00022801"/>
    </source>
</evidence>
<evidence type="ECO:0000256" key="5">
    <source>
        <dbReference type="SAM" id="MobiDB-lite"/>
    </source>
</evidence>
<evidence type="ECO:0000256" key="4">
    <source>
        <dbReference type="ARBA" id="ARBA00023098"/>
    </source>
</evidence>
<protein>
    <submittedName>
        <fullName evidence="7">Phospholipase</fullName>
    </submittedName>
</protein>
<dbReference type="AlphaFoldDB" id="A0A2N4TJ78"/>
<dbReference type="Pfam" id="PF00614">
    <property type="entry name" value="PLDc"/>
    <property type="match status" value="2"/>
</dbReference>
<evidence type="ECO:0000256" key="2">
    <source>
        <dbReference type="ARBA" id="ARBA00022737"/>
    </source>
</evidence>
<organism evidence="7 8">
    <name type="scientific">Ralstonia pickettii</name>
    <name type="common">Burkholderia pickettii</name>
    <dbReference type="NCBI Taxonomy" id="329"/>
    <lineage>
        <taxon>Bacteria</taxon>
        <taxon>Pseudomonadati</taxon>
        <taxon>Pseudomonadota</taxon>
        <taxon>Betaproteobacteria</taxon>
        <taxon>Burkholderiales</taxon>
        <taxon>Burkholderiaceae</taxon>
        <taxon>Ralstonia</taxon>
    </lineage>
</organism>
<proteinExistence type="predicted"/>
<evidence type="ECO:0000313" key="8">
    <source>
        <dbReference type="Proteomes" id="UP000234456"/>
    </source>
</evidence>
<dbReference type="SUPFAM" id="SSF56024">
    <property type="entry name" value="Phospholipase D/nuclease"/>
    <property type="match status" value="2"/>
</dbReference>
<dbReference type="PANTHER" id="PTHR18896">
    <property type="entry name" value="PHOSPHOLIPASE D"/>
    <property type="match status" value="1"/>
</dbReference>
<name>A0A2N4TJ78_RALPI</name>
<dbReference type="InterPro" id="IPR001736">
    <property type="entry name" value="PLipase_D/transphosphatidylase"/>
</dbReference>
<dbReference type="Proteomes" id="UP000234456">
    <property type="component" value="Unassembled WGS sequence"/>
</dbReference>
<evidence type="ECO:0000313" key="7">
    <source>
        <dbReference type="EMBL" id="PLC39766.1"/>
    </source>
</evidence>
<comment type="caution">
    <text evidence="7">The sequence shown here is derived from an EMBL/GenBank/DDBJ whole genome shotgun (WGS) entry which is preliminary data.</text>
</comment>
<sequence>MGAPEKQIHQIVGKDGKPAKTAASAPGCFLQGDEFFSKARKGNAVHYYATGAEYFEQVASAIEGAKTCVFIAGWQVNFDVVLTGKKTLWTCLRAAVQGGASVYVMPWMSPKAGVDTGDFETALAILQLNAGLSAPRAFVLPAVSQCDQAGGLGIAFSHHQKQVVIDNKVAFVGGIDLAYGRRDDGRFLLKSEGRKGSELYNSCVPAIHSLSKVEQVDYLTRAELVAACFDNKLGSVAQFILSAPMKQLAVPMDMWNTASDRVKDTQKEVSDWWNTVDLVPDFVHKAREAVVDAGQNAVTGAAKWAYHQLDAGTQAKIRKLREFGSAQVQDKATALLAWLNGASLANLPPHLLEETANAIQAFAIRVVLALQAQGATRKAPYENLVKLGKLLPAGAKSVDPEKQPRMPWHDVHSRIEGPSVYDLSRNFVRRWNGVAKQYEMSDRATVEVLLKKMGINKPLKAPRIAAEHRPKAPVETQGESSDMPGKCWIQLLRSAPLKMRKAEALGEGEQAVPTTRESGCLSAMLKAIHGAVHFVYIEGQFFQSEHGDEIIGDDEAGGNAQGGRSGPMRALLDLRGSPGYAKYAKQLGIDGVPAAKILGRLRWSQIDSVRSDLKGGGADFVNDLMKVAGNQATIAGFAALGPAQQTLLNPIGKALGDRIARAIRDDLPFHAYLLLPVHPEGTLDTLNIMTQLHLTMQSLVFGSDSLVNRVRRALLAKQYVKERKISWKEAVAIVGGVDSLELRNLVLDDKWARYLTLLNLRNWDMIGGRPVTEQIYIHSKLLIADDRTVVLGSANINDRSQMGDRDSELAVIMHDDAPVSVLLDGKNMQQVGASAHNLRKALWRKHFGLMGGSAPANALGAKLEQPAAPDTWKAIQKAAADNALAYQNAFPFLPKFNDQSSIWPTWNSKAGKLRGYMPFNERFWSDPGPRAESFTWDAKQLLPEHAPAGVQGFIVALPTKWTLGENNNSGMNLTTLADVGPEGGLDMLQQTAALSPDQPDQMST</sequence>
<keyword evidence="3" id="KW-0378">Hydrolase</keyword>
<dbReference type="GO" id="GO:0009395">
    <property type="term" value="P:phospholipid catabolic process"/>
    <property type="evidence" value="ECO:0007669"/>
    <property type="project" value="TreeGrafter"/>
</dbReference>
<dbReference type="PROSITE" id="PS50035">
    <property type="entry name" value="PLD"/>
    <property type="match status" value="2"/>
</dbReference>
<accession>A0A2N4TJ78</accession>
<keyword evidence="2" id="KW-0677">Repeat</keyword>
<comment type="catalytic activity">
    <reaction evidence="1">
        <text>a 1,2-diacyl-sn-glycero-3-phosphocholine + H2O = a 1,2-diacyl-sn-glycero-3-phosphate + choline + H(+)</text>
        <dbReference type="Rhea" id="RHEA:14445"/>
        <dbReference type="ChEBI" id="CHEBI:15354"/>
        <dbReference type="ChEBI" id="CHEBI:15377"/>
        <dbReference type="ChEBI" id="CHEBI:15378"/>
        <dbReference type="ChEBI" id="CHEBI:57643"/>
        <dbReference type="ChEBI" id="CHEBI:58608"/>
        <dbReference type="EC" id="3.1.4.4"/>
    </reaction>
</comment>
<feature type="region of interest" description="Disordered" evidence="5">
    <location>
        <begin position="549"/>
        <end position="568"/>
    </location>
</feature>
<dbReference type="EMBL" id="PKQE01000010">
    <property type="protein sequence ID" value="PLC39766.1"/>
    <property type="molecule type" value="Genomic_DNA"/>
</dbReference>
<dbReference type="PANTHER" id="PTHR18896:SF76">
    <property type="entry name" value="PHOSPHOLIPASE"/>
    <property type="match status" value="1"/>
</dbReference>
<feature type="domain" description="PLD phosphodiesterase" evidence="6">
    <location>
        <begin position="154"/>
        <end position="181"/>
    </location>
</feature>
<gene>
    <name evidence="7" type="ORF">C0Q88_25515</name>
</gene>
<dbReference type="InterPro" id="IPR015679">
    <property type="entry name" value="PLipase_D_fam"/>
</dbReference>
<keyword evidence="4" id="KW-0443">Lipid metabolism</keyword>
<dbReference type="CDD" id="cd09141">
    <property type="entry name" value="PLDc_vPLD1_2_yPLD_like_2"/>
    <property type="match status" value="1"/>
</dbReference>
<evidence type="ECO:0000256" key="1">
    <source>
        <dbReference type="ARBA" id="ARBA00000798"/>
    </source>
</evidence>
<dbReference type="GO" id="GO:0004630">
    <property type="term" value="F:phospholipase D activity"/>
    <property type="evidence" value="ECO:0007669"/>
    <property type="project" value="UniProtKB-EC"/>
</dbReference>
<reference evidence="7 8" key="1">
    <citation type="submission" date="2017-12" db="EMBL/GenBank/DDBJ databases">
        <title>Draft genome sequence of Ralstonia pickettii 52.</title>
        <authorList>
            <person name="Zheng B."/>
        </authorList>
    </citation>
    <scope>NUCLEOTIDE SEQUENCE [LARGE SCALE GENOMIC DNA]</scope>
    <source>
        <strain evidence="7 8">52</strain>
    </source>
</reference>
<dbReference type="CDD" id="cd09104">
    <property type="entry name" value="PLDc_vPLD1_2_like_1"/>
    <property type="match status" value="1"/>
</dbReference>
<dbReference type="OrthoDB" id="8828485at2"/>
<evidence type="ECO:0000259" key="6">
    <source>
        <dbReference type="PROSITE" id="PS50035"/>
    </source>
</evidence>